<dbReference type="SUPFAM" id="SSF117856">
    <property type="entry name" value="AF0104/ALDC/Ptd012-like"/>
    <property type="match status" value="1"/>
</dbReference>
<dbReference type="eggNOG" id="COG3527">
    <property type="taxonomic scope" value="Bacteria"/>
</dbReference>
<dbReference type="EC" id="4.1.1.5" evidence="4 9"/>
<evidence type="ECO:0000256" key="9">
    <source>
        <dbReference type="PIRNR" id="PIRNR001332"/>
    </source>
</evidence>
<dbReference type="NCBIfam" id="TIGR01252">
    <property type="entry name" value="acetolac_decarb"/>
    <property type="match status" value="1"/>
</dbReference>
<dbReference type="PANTHER" id="PTHR35524:SF1">
    <property type="entry name" value="ALPHA-ACETOLACTATE DECARBOXYLASE"/>
    <property type="match status" value="1"/>
</dbReference>
<keyword evidence="6 9" id="KW-0210">Decarboxylase</keyword>
<feature type="signal peptide" evidence="11">
    <location>
        <begin position="1"/>
        <end position="18"/>
    </location>
</feature>
<keyword evidence="13" id="KW-1185">Reference proteome</keyword>
<proteinExistence type="inferred from homology"/>
<comment type="pathway">
    <text evidence="2 9">Polyol metabolism; (R,R)-butane-2,3-diol biosynthesis; (R,R)-butane-2,3-diol from pyruvate: step 2/3.</text>
</comment>
<dbReference type="GO" id="GO:0047605">
    <property type="term" value="F:acetolactate decarboxylase activity"/>
    <property type="evidence" value="ECO:0007669"/>
    <property type="project" value="UniProtKB-UniRule"/>
</dbReference>
<evidence type="ECO:0000256" key="7">
    <source>
        <dbReference type="ARBA" id="ARBA00023061"/>
    </source>
</evidence>
<evidence type="ECO:0000256" key="3">
    <source>
        <dbReference type="ARBA" id="ARBA00007106"/>
    </source>
</evidence>
<dbReference type="EMBL" id="CP001322">
    <property type="protein sequence ID" value="ACL05881.1"/>
    <property type="molecule type" value="Genomic_DNA"/>
</dbReference>
<keyword evidence="7 9" id="KW-0005">Acetoin biosynthesis</keyword>
<dbReference type="CDD" id="cd17299">
    <property type="entry name" value="acetolactate_decarboxylase"/>
    <property type="match status" value="1"/>
</dbReference>
<keyword evidence="11" id="KW-0732">Signal</keyword>
<dbReference type="PROSITE" id="PS51257">
    <property type="entry name" value="PROKAR_LIPOPROTEIN"/>
    <property type="match status" value="1"/>
</dbReference>
<sequence length="261" mass="28785">MKQVFRVPAIFCIFILLAGCATTQQDTITQYSFIDAILAGAYDGQEKCSKILEHGDMGIGTFDGLDGEMVVLDRQIYQVKYDGSVVTPGPEETTPFACVAEFLPDKAVNIIPGTDLKGLMHVTDLAVPNQNIFLAVKATGTFSMMLTRSVPEQTKPYPPLVEVTKNQSQFHMKNVKGTVVGFRTPPYAKGIGVPGYHLHFLSDDKTQGGHILGLTFEQGAVEIDLCNRFVLINPKDESGLKDMDFSKDRTHELEQAEKKHE</sequence>
<name>B8FN11_DESAL</name>
<comment type="catalytic activity">
    <reaction evidence="1 9">
        <text>(2S)-2-acetolactate + H(+) = (R)-acetoin + CO2</text>
        <dbReference type="Rhea" id="RHEA:21580"/>
        <dbReference type="ChEBI" id="CHEBI:15378"/>
        <dbReference type="ChEBI" id="CHEBI:15686"/>
        <dbReference type="ChEBI" id="CHEBI:16526"/>
        <dbReference type="ChEBI" id="CHEBI:58476"/>
        <dbReference type="EC" id="4.1.1.5"/>
    </reaction>
</comment>
<dbReference type="Gene3D" id="3.30.1330.80">
    <property type="entry name" value="Hypothetical protein, similar to alpha- acetolactate decarboxylase, domain 2"/>
    <property type="match status" value="2"/>
</dbReference>
<dbReference type="Pfam" id="PF03306">
    <property type="entry name" value="AAL_decarboxy"/>
    <property type="match status" value="1"/>
</dbReference>
<dbReference type="RefSeq" id="WP_015948928.1">
    <property type="nucleotide sequence ID" value="NC_011768.1"/>
</dbReference>
<dbReference type="Proteomes" id="UP000000739">
    <property type="component" value="Chromosome"/>
</dbReference>
<accession>B8FN11</accession>
<evidence type="ECO:0000256" key="10">
    <source>
        <dbReference type="SAM" id="MobiDB-lite"/>
    </source>
</evidence>
<gene>
    <name evidence="12" type="ordered locus">Dalk_4199</name>
</gene>
<comment type="similarity">
    <text evidence="3 9">Belongs to the alpha-acetolactate decarboxylase family.</text>
</comment>
<dbReference type="UniPathway" id="UPA00626">
    <property type="reaction ID" value="UER00678"/>
</dbReference>
<reference evidence="12 13" key="1">
    <citation type="journal article" date="2012" name="Environ. Microbiol.">
        <title>The genome sequence of Desulfatibacillum alkenivorans AK-01: a blueprint for anaerobic alkane oxidation.</title>
        <authorList>
            <person name="Callaghan A.V."/>
            <person name="Morris B.E."/>
            <person name="Pereira I.A."/>
            <person name="McInerney M.J."/>
            <person name="Austin R.N."/>
            <person name="Groves J.T."/>
            <person name="Kukor J.J."/>
            <person name="Suflita J.M."/>
            <person name="Young L.Y."/>
            <person name="Zylstra G.J."/>
            <person name="Wawrik B."/>
        </authorList>
    </citation>
    <scope>NUCLEOTIDE SEQUENCE [LARGE SCALE GENOMIC DNA]</scope>
    <source>
        <strain evidence="12 13">AK-01</strain>
    </source>
</reference>
<protein>
    <recommendedName>
        <fullName evidence="5 9">Alpha-acetolactate decarboxylase</fullName>
        <ecNumber evidence="4 9">4.1.1.5</ecNumber>
    </recommendedName>
</protein>
<evidence type="ECO:0000256" key="1">
    <source>
        <dbReference type="ARBA" id="ARBA00001784"/>
    </source>
</evidence>
<evidence type="ECO:0000256" key="4">
    <source>
        <dbReference type="ARBA" id="ARBA00013204"/>
    </source>
</evidence>
<evidence type="ECO:0000256" key="2">
    <source>
        <dbReference type="ARBA" id="ARBA00005170"/>
    </source>
</evidence>
<feature type="region of interest" description="Disordered" evidence="10">
    <location>
        <begin position="240"/>
        <end position="261"/>
    </location>
</feature>
<dbReference type="InterPro" id="IPR005128">
    <property type="entry name" value="Acetolactate_a_deCO2ase"/>
</dbReference>
<dbReference type="KEGG" id="dal:Dalk_4199"/>
<keyword evidence="8 9" id="KW-0456">Lyase</keyword>
<dbReference type="PANTHER" id="PTHR35524">
    <property type="entry name" value="ALPHA-ACETOLACTATE DECARBOXYLASE"/>
    <property type="match status" value="1"/>
</dbReference>
<feature type="chain" id="PRO_5002872318" description="Alpha-acetolactate decarboxylase" evidence="11">
    <location>
        <begin position="19"/>
        <end position="261"/>
    </location>
</feature>
<evidence type="ECO:0000256" key="8">
    <source>
        <dbReference type="ARBA" id="ARBA00023239"/>
    </source>
</evidence>
<evidence type="ECO:0000256" key="6">
    <source>
        <dbReference type="ARBA" id="ARBA00022793"/>
    </source>
</evidence>
<evidence type="ECO:0000256" key="11">
    <source>
        <dbReference type="SAM" id="SignalP"/>
    </source>
</evidence>
<evidence type="ECO:0000313" key="13">
    <source>
        <dbReference type="Proteomes" id="UP000000739"/>
    </source>
</evidence>
<evidence type="ECO:0000256" key="5">
    <source>
        <dbReference type="ARBA" id="ARBA00020164"/>
    </source>
</evidence>
<organism evidence="12 13">
    <name type="scientific">Desulfatibacillum aliphaticivorans</name>
    <dbReference type="NCBI Taxonomy" id="218208"/>
    <lineage>
        <taxon>Bacteria</taxon>
        <taxon>Pseudomonadati</taxon>
        <taxon>Thermodesulfobacteriota</taxon>
        <taxon>Desulfobacteria</taxon>
        <taxon>Desulfobacterales</taxon>
        <taxon>Desulfatibacillaceae</taxon>
        <taxon>Desulfatibacillum</taxon>
    </lineage>
</organism>
<dbReference type="GO" id="GO:0045151">
    <property type="term" value="P:acetoin biosynthetic process"/>
    <property type="evidence" value="ECO:0007669"/>
    <property type="project" value="UniProtKB-UniRule"/>
</dbReference>
<dbReference type="HOGENOM" id="CLU_072561_0_0_7"/>
<evidence type="ECO:0000313" key="12">
    <source>
        <dbReference type="EMBL" id="ACL05881.1"/>
    </source>
</evidence>
<dbReference type="PIRSF" id="PIRSF001332">
    <property type="entry name" value="Acetolac_decarb"/>
    <property type="match status" value="1"/>
</dbReference>
<dbReference type="AlphaFoldDB" id="B8FN11"/>